<keyword evidence="2" id="KW-0645">Protease</keyword>
<dbReference type="InterPro" id="IPR051202">
    <property type="entry name" value="Peptidase_C40"/>
</dbReference>
<keyword evidence="5" id="KW-0732">Signal</keyword>
<keyword evidence="8" id="KW-1185">Reference proteome</keyword>
<dbReference type="InterPro" id="IPR000064">
    <property type="entry name" value="NLP_P60_dom"/>
</dbReference>
<reference evidence="7 8" key="1">
    <citation type="submission" date="2014-11" db="EMBL/GenBank/DDBJ databases">
        <title>Draft Genome Sequences of Paenibacillus polymyxa NRRL B-30509 and Paenibacillus terrae NRRL B-30644, Strains from a Poultry Environment that Produce Tridecaptin A and Paenicidins.</title>
        <authorList>
            <person name="van Belkum M.J."/>
            <person name="Lohans C.T."/>
            <person name="Vederas J.C."/>
        </authorList>
    </citation>
    <scope>NUCLEOTIDE SEQUENCE [LARGE SCALE GENOMIC DNA]</scope>
    <source>
        <strain evidence="7 8">NRRL B-30644</strain>
    </source>
</reference>
<evidence type="ECO:0000256" key="4">
    <source>
        <dbReference type="ARBA" id="ARBA00022807"/>
    </source>
</evidence>
<dbReference type="GO" id="GO:0006508">
    <property type="term" value="P:proteolysis"/>
    <property type="evidence" value="ECO:0007669"/>
    <property type="project" value="UniProtKB-KW"/>
</dbReference>
<dbReference type="AlphaFoldDB" id="A0A0D7WTF4"/>
<name>A0A0D7WTF4_9BACL</name>
<evidence type="ECO:0000256" key="3">
    <source>
        <dbReference type="ARBA" id="ARBA00022801"/>
    </source>
</evidence>
<dbReference type="GO" id="GO:0008234">
    <property type="term" value="F:cysteine-type peptidase activity"/>
    <property type="evidence" value="ECO:0007669"/>
    <property type="project" value="UniProtKB-KW"/>
</dbReference>
<dbReference type="PANTHER" id="PTHR47053">
    <property type="entry name" value="MUREIN DD-ENDOPEPTIDASE MEPH-RELATED"/>
    <property type="match status" value="1"/>
</dbReference>
<proteinExistence type="inferred from homology"/>
<comment type="caution">
    <text evidence="7">The sequence shown here is derived from an EMBL/GenBank/DDBJ whole genome shotgun (WGS) entry which is preliminary data.</text>
</comment>
<dbReference type="EMBL" id="JTHP01000145">
    <property type="protein sequence ID" value="KJD42274.1"/>
    <property type="molecule type" value="Genomic_DNA"/>
</dbReference>
<dbReference type="PATRIC" id="fig|159743.3.peg.6508"/>
<comment type="similarity">
    <text evidence="1">Belongs to the peptidase C40 family.</text>
</comment>
<feature type="chain" id="PRO_5039274536" evidence="5">
    <location>
        <begin position="22"/>
        <end position="157"/>
    </location>
</feature>
<dbReference type="PROSITE" id="PS51935">
    <property type="entry name" value="NLPC_P60"/>
    <property type="match status" value="1"/>
</dbReference>
<protein>
    <submittedName>
        <fullName evidence="7">Hydrolase</fullName>
    </submittedName>
</protein>
<evidence type="ECO:0000256" key="5">
    <source>
        <dbReference type="SAM" id="SignalP"/>
    </source>
</evidence>
<evidence type="ECO:0000313" key="8">
    <source>
        <dbReference type="Proteomes" id="UP000032534"/>
    </source>
</evidence>
<dbReference type="Proteomes" id="UP000032534">
    <property type="component" value="Unassembled WGS sequence"/>
</dbReference>
<keyword evidence="4" id="KW-0788">Thiol protease</keyword>
<keyword evidence="3 7" id="KW-0378">Hydrolase</keyword>
<feature type="domain" description="NlpC/P60" evidence="6">
    <location>
        <begin position="37"/>
        <end position="157"/>
    </location>
</feature>
<organism evidence="7 8">
    <name type="scientific">Paenibacillus terrae</name>
    <dbReference type="NCBI Taxonomy" id="159743"/>
    <lineage>
        <taxon>Bacteria</taxon>
        <taxon>Bacillati</taxon>
        <taxon>Bacillota</taxon>
        <taxon>Bacilli</taxon>
        <taxon>Bacillales</taxon>
        <taxon>Paenibacillaceae</taxon>
        <taxon>Paenibacillus</taxon>
    </lineage>
</organism>
<feature type="signal peptide" evidence="5">
    <location>
        <begin position="1"/>
        <end position="21"/>
    </location>
</feature>
<dbReference type="Gene3D" id="3.90.1720.10">
    <property type="entry name" value="endopeptidase domain like (from Nostoc punctiforme)"/>
    <property type="match status" value="1"/>
</dbReference>
<evidence type="ECO:0000313" key="7">
    <source>
        <dbReference type="EMBL" id="KJD42274.1"/>
    </source>
</evidence>
<evidence type="ECO:0000256" key="2">
    <source>
        <dbReference type="ARBA" id="ARBA00022670"/>
    </source>
</evidence>
<dbReference type="SUPFAM" id="SSF54001">
    <property type="entry name" value="Cysteine proteinases"/>
    <property type="match status" value="1"/>
</dbReference>
<evidence type="ECO:0000259" key="6">
    <source>
        <dbReference type="PROSITE" id="PS51935"/>
    </source>
</evidence>
<dbReference type="Pfam" id="PF00877">
    <property type="entry name" value="NLPC_P60"/>
    <property type="match status" value="1"/>
</dbReference>
<gene>
    <name evidence="7" type="ORF">QD47_29195</name>
</gene>
<dbReference type="PANTHER" id="PTHR47053:SF3">
    <property type="entry name" value="GAMMA-D-GLUTAMYL-L-LYSINE DIPEPTIDYL-PEPTIDASE"/>
    <property type="match status" value="1"/>
</dbReference>
<dbReference type="RefSeq" id="WP_044649420.1">
    <property type="nucleotide sequence ID" value="NZ_JTHP01000145.1"/>
</dbReference>
<sequence length="157" mass="17004">MTHTSKKLWMGVCFTMTLAFGAGSLVIGPDTTHAASVSTADQIISTGSQFMGVRYQHGAPAGNTSSFDCSSFTQYVFGQNGIELPRSSKQQSTVGTFVPRSQLQKGDLVFFYSPIHHVAIYMGDGKILHTFGKGGVTITDLNSGWWSSHYTTARRVL</sequence>
<accession>A0A0D7WTF4</accession>
<evidence type="ECO:0000256" key="1">
    <source>
        <dbReference type="ARBA" id="ARBA00007074"/>
    </source>
</evidence>
<dbReference type="OrthoDB" id="9813118at2"/>
<dbReference type="InterPro" id="IPR038765">
    <property type="entry name" value="Papain-like_cys_pep_sf"/>
</dbReference>